<dbReference type="AlphaFoldDB" id="A0A6C0H7U6"/>
<keyword evidence="1" id="KW-1133">Transmembrane helix</keyword>
<keyword evidence="1" id="KW-0812">Transmembrane</keyword>
<sequence length="492" mass="56448">MPKLSDIKTNPIIKSILLIIIVLYTTMAAPRMHPSVLKVLQYPFVKIFCLFLILFFANVNPLYALASSVILFITLQILRDYETSMHIKYNTTCNKHDSQKESNTHINDVYASATAQVQNTDNVIEDEYNKSKLQRGIILTYAINEIEKEKQLETQAINQNNISEAEKHKHKIVIYEKIVYTLNAIDNFQKENEYYDSTSDKQYISNVIATQITVVDAYMKYLNHTDALYEENIQVNPDKLNYHEIEKNKMEVIINASKFKLNYLEKLHNAIVNNNNDELKNLESLILRVSMKINALMNSSILKEESIKANMNGDSESSNKLYRESIIQELKAKSIINSDYLNNVATQLLSKGDKLSAQQFINDSNNELEVAGTIEECEQHYLLARHAEQLGDDETYKTHINEYTKLQCKINDEYIINYNNNDFMHADSKYVSIANDRISGKAPNQDVHNSCNLTNNSCNLTNNSCTQKNEHSNNQPSNITGYSNNNNYALVN</sequence>
<evidence type="ECO:0000256" key="1">
    <source>
        <dbReference type="SAM" id="Phobius"/>
    </source>
</evidence>
<evidence type="ECO:0000313" key="2">
    <source>
        <dbReference type="EMBL" id="QHT76652.1"/>
    </source>
</evidence>
<reference evidence="2" key="1">
    <citation type="journal article" date="2020" name="Nature">
        <title>Giant virus diversity and host interactions through global metagenomics.</title>
        <authorList>
            <person name="Schulz F."/>
            <person name="Roux S."/>
            <person name="Paez-Espino D."/>
            <person name="Jungbluth S."/>
            <person name="Walsh D.A."/>
            <person name="Denef V.J."/>
            <person name="McMahon K.D."/>
            <person name="Konstantinidis K.T."/>
            <person name="Eloe-Fadrosh E.A."/>
            <person name="Kyrpides N.C."/>
            <person name="Woyke T."/>
        </authorList>
    </citation>
    <scope>NUCLEOTIDE SEQUENCE</scope>
    <source>
        <strain evidence="2">GVMAG-M-3300023179-82</strain>
    </source>
</reference>
<dbReference type="EMBL" id="MN739899">
    <property type="protein sequence ID" value="QHT76652.1"/>
    <property type="molecule type" value="Genomic_DNA"/>
</dbReference>
<keyword evidence="1" id="KW-0472">Membrane</keyword>
<proteinExistence type="predicted"/>
<feature type="transmembrane region" description="Helical" evidence="1">
    <location>
        <begin position="12"/>
        <end position="29"/>
    </location>
</feature>
<feature type="transmembrane region" description="Helical" evidence="1">
    <location>
        <begin position="62"/>
        <end position="78"/>
    </location>
</feature>
<name>A0A6C0H7U6_9ZZZZ</name>
<protein>
    <submittedName>
        <fullName evidence="2">Uncharacterized protein</fullName>
    </submittedName>
</protein>
<organism evidence="2">
    <name type="scientific">viral metagenome</name>
    <dbReference type="NCBI Taxonomy" id="1070528"/>
    <lineage>
        <taxon>unclassified sequences</taxon>
        <taxon>metagenomes</taxon>
        <taxon>organismal metagenomes</taxon>
    </lineage>
</organism>
<feature type="transmembrane region" description="Helical" evidence="1">
    <location>
        <begin position="36"/>
        <end position="56"/>
    </location>
</feature>
<accession>A0A6C0H7U6</accession>